<dbReference type="Proteomes" id="UP001276854">
    <property type="component" value="Unassembled WGS sequence"/>
</dbReference>
<dbReference type="PANTHER" id="PTHR36834">
    <property type="entry name" value="MEMBRANE PROTEIN-RELATED"/>
    <property type="match status" value="1"/>
</dbReference>
<feature type="transmembrane region" description="Helical" evidence="1">
    <location>
        <begin position="131"/>
        <end position="148"/>
    </location>
</feature>
<sequence>MLLKKTILHNILWVYAAFLFLFVAVKFNGSFNDITSRVNSIMENRCDGIWNINLVPFRSIAPQLKYITEWWSLKNIIGNIILFIPLGFLVPLIYINAQRFYKTFLIIFLSVLLIETFQLFTVLGVFDIDDIILNCTGGIIGYLLFYILKRMVY</sequence>
<evidence type="ECO:0000313" key="3">
    <source>
        <dbReference type="EMBL" id="MDW2800886.1"/>
    </source>
</evidence>
<dbReference type="EMBL" id="JAWONS010000329">
    <property type="protein sequence ID" value="MDW2800886.1"/>
    <property type="molecule type" value="Genomic_DNA"/>
</dbReference>
<keyword evidence="1" id="KW-0472">Membrane</keyword>
<reference evidence="3 4" key="1">
    <citation type="submission" date="2023-10" db="EMBL/GenBank/DDBJ databases">
        <title>A novel Glycoside Hydrolase 43-Like Enzyme from Clostrdium boliviensis is an Endo-xylanase, and a Candidate for Xylooligosaccharides Production from Different Xylan Substrates.</title>
        <authorList>
            <person name="Alvarez M.T."/>
            <person name="Rocabado-Villegas L.R."/>
            <person name="Salas-Veizaga D.M."/>
            <person name="Linares-Pasten J.A."/>
            <person name="Gudmundsdottir E.E."/>
            <person name="Hreggvidsson G.O."/>
            <person name="Adlercreutz P."/>
            <person name="Nordberg Karlsson E."/>
        </authorList>
    </citation>
    <scope>NUCLEOTIDE SEQUENCE [LARGE SCALE GENOMIC DNA]</scope>
    <source>
        <strain evidence="3 4">E-1</strain>
    </source>
</reference>
<evidence type="ECO:0000256" key="1">
    <source>
        <dbReference type="SAM" id="Phobius"/>
    </source>
</evidence>
<evidence type="ECO:0000313" key="4">
    <source>
        <dbReference type="Proteomes" id="UP001276854"/>
    </source>
</evidence>
<dbReference type="InterPro" id="IPR006976">
    <property type="entry name" value="VanZ-like"/>
</dbReference>
<dbReference type="InterPro" id="IPR053150">
    <property type="entry name" value="Teicoplanin_resist-assoc"/>
</dbReference>
<feature type="transmembrane region" description="Helical" evidence="1">
    <location>
        <begin position="76"/>
        <end position="97"/>
    </location>
</feature>
<accession>A0ABU4GTB1</accession>
<organism evidence="3 4">
    <name type="scientific">Clostridium boliviensis</name>
    <dbReference type="NCBI Taxonomy" id="318465"/>
    <lineage>
        <taxon>Bacteria</taxon>
        <taxon>Bacillati</taxon>
        <taxon>Bacillota</taxon>
        <taxon>Clostridia</taxon>
        <taxon>Eubacteriales</taxon>
        <taxon>Clostridiaceae</taxon>
        <taxon>Clostridium</taxon>
    </lineage>
</organism>
<keyword evidence="1" id="KW-0812">Transmembrane</keyword>
<feature type="transmembrane region" description="Helical" evidence="1">
    <location>
        <begin position="7"/>
        <end position="27"/>
    </location>
</feature>
<dbReference type="PANTHER" id="PTHR36834:SF1">
    <property type="entry name" value="INTEGRAL MEMBRANE PROTEIN"/>
    <property type="match status" value="1"/>
</dbReference>
<comment type="caution">
    <text evidence="3">The sequence shown here is derived from an EMBL/GenBank/DDBJ whole genome shotgun (WGS) entry which is preliminary data.</text>
</comment>
<keyword evidence="4" id="KW-1185">Reference proteome</keyword>
<proteinExistence type="predicted"/>
<dbReference type="Pfam" id="PF04892">
    <property type="entry name" value="VanZ"/>
    <property type="match status" value="1"/>
</dbReference>
<name>A0ABU4GTB1_9CLOT</name>
<feature type="domain" description="VanZ-like" evidence="2">
    <location>
        <begin position="13"/>
        <end position="148"/>
    </location>
</feature>
<feature type="transmembrane region" description="Helical" evidence="1">
    <location>
        <begin position="104"/>
        <end position="125"/>
    </location>
</feature>
<protein>
    <submittedName>
        <fullName evidence="3">VanZ family protein</fullName>
    </submittedName>
</protein>
<dbReference type="RefSeq" id="WP_318067047.1">
    <property type="nucleotide sequence ID" value="NZ_JAWONS010000329.1"/>
</dbReference>
<evidence type="ECO:0000259" key="2">
    <source>
        <dbReference type="Pfam" id="PF04892"/>
    </source>
</evidence>
<keyword evidence="1" id="KW-1133">Transmembrane helix</keyword>
<gene>
    <name evidence="3" type="ORF">RZO55_25280</name>
</gene>